<dbReference type="Gene3D" id="3.30.70.270">
    <property type="match status" value="1"/>
</dbReference>
<dbReference type="Pfam" id="PF17919">
    <property type="entry name" value="RT_RNaseH_2"/>
    <property type="match status" value="1"/>
</dbReference>
<organism evidence="2 3">
    <name type="scientific">Solanum pennellii</name>
    <name type="common">Tomato</name>
    <name type="synonym">Lycopersicon pennellii</name>
    <dbReference type="NCBI Taxonomy" id="28526"/>
    <lineage>
        <taxon>Eukaryota</taxon>
        <taxon>Viridiplantae</taxon>
        <taxon>Streptophyta</taxon>
        <taxon>Embryophyta</taxon>
        <taxon>Tracheophyta</taxon>
        <taxon>Spermatophyta</taxon>
        <taxon>Magnoliopsida</taxon>
        <taxon>eudicotyledons</taxon>
        <taxon>Gunneridae</taxon>
        <taxon>Pentapetalae</taxon>
        <taxon>asterids</taxon>
        <taxon>lamiids</taxon>
        <taxon>Solanales</taxon>
        <taxon>Solanaceae</taxon>
        <taxon>Solanoideae</taxon>
        <taxon>Solaneae</taxon>
        <taxon>Solanum</taxon>
        <taxon>Solanum subgen. Lycopersicon</taxon>
    </lineage>
</organism>
<evidence type="ECO:0000313" key="2">
    <source>
        <dbReference type="Proteomes" id="UP000694930"/>
    </source>
</evidence>
<evidence type="ECO:0000259" key="1">
    <source>
        <dbReference type="Pfam" id="PF17919"/>
    </source>
</evidence>
<keyword evidence="2" id="KW-1185">Reference proteome</keyword>
<dbReference type="GeneID" id="107018549"/>
<dbReference type="PANTHER" id="PTHR33064:SF39">
    <property type="match status" value="1"/>
</dbReference>
<proteinExistence type="predicted"/>
<dbReference type="PANTHER" id="PTHR33064">
    <property type="entry name" value="POL PROTEIN"/>
    <property type="match status" value="1"/>
</dbReference>
<sequence length="143" mass="16274">MCFGMPTDKLLGFIVNLRGIELDRFKIKAIKQLSPASTNKEVMSFFGRLNYISRFTTQCTVVCRPIFKLLKKNALIKFNQECQTAFDAIKNYLSNPAMLVPLRSPLLLYLSISDNTFGCVLGQYAETGKKERAICYLIKKFTP</sequence>
<feature type="domain" description="Reverse transcriptase/retrotransposon-derived protein RNase H-like" evidence="1">
    <location>
        <begin position="78"/>
        <end position="143"/>
    </location>
</feature>
<reference evidence="2" key="1">
    <citation type="journal article" date="2014" name="Nat. Genet.">
        <title>The genome of the stress-tolerant wild tomato species Solanum pennellii.</title>
        <authorList>
            <person name="Bolger A."/>
            <person name="Scossa F."/>
            <person name="Bolger M.E."/>
            <person name="Lanz C."/>
            <person name="Maumus F."/>
            <person name="Tohge T."/>
            <person name="Quesneville H."/>
            <person name="Alseekh S."/>
            <person name="Sorensen I."/>
            <person name="Lichtenstein G."/>
            <person name="Fich E.A."/>
            <person name="Conte M."/>
            <person name="Keller H."/>
            <person name="Schneeberger K."/>
            <person name="Schwacke R."/>
            <person name="Ofner I."/>
            <person name="Vrebalov J."/>
            <person name="Xu Y."/>
            <person name="Osorio S."/>
            <person name="Aflitos S.A."/>
            <person name="Schijlen E."/>
            <person name="Jimenez-Gomez J.M."/>
            <person name="Ryngajllo M."/>
            <person name="Kimura S."/>
            <person name="Kumar R."/>
            <person name="Koenig D."/>
            <person name="Headland L.R."/>
            <person name="Maloof J.N."/>
            <person name="Sinha N."/>
            <person name="van Ham R.C."/>
            <person name="Lankhorst R.K."/>
            <person name="Mao L."/>
            <person name="Vogel A."/>
            <person name="Arsova B."/>
            <person name="Panstruga R."/>
            <person name="Fei Z."/>
            <person name="Rose J.K."/>
            <person name="Zamir D."/>
            <person name="Carrari F."/>
            <person name="Giovannoni J.J."/>
            <person name="Weigel D."/>
            <person name="Usadel B."/>
            <person name="Fernie A.R."/>
        </authorList>
    </citation>
    <scope>NUCLEOTIDE SEQUENCE [LARGE SCALE GENOMIC DNA]</scope>
    <source>
        <strain evidence="2">cv. LA0716</strain>
    </source>
</reference>
<name>A0ABM1GQR1_SOLPN</name>
<dbReference type="InterPro" id="IPR043128">
    <property type="entry name" value="Rev_trsase/Diguanyl_cyclase"/>
</dbReference>
<evidence type="ECO:0000313" key="3">
    <source>
        <dbReference type="RefSeq" id="XP_015074545.1"/>
    </source>
</evidence>
<protein>
    <submittedName>
        <fullName evidence="3">Uncharacterized protein LOC107018549</fullName>
    </submittedName>
</protein>
<dbReference type="InterPro" id="IPR051320">
    <property type="entry name" value="Viral_Replic_Matur_Polypro"/>
</dbReference>
<gene>
    <name evidence="3" type="primary">LOC107018549</name>
</gene>
<dbReference type="InterPro" id="IPR043502">
    <property type="entry name" value="DNA/RNA_pol_sf"/>
</dbReference>
<dbReference type="RefSeq" id="XP_015074545.1">
    <property type="nucleotide sequence ID" value="XM_015219059.1"/>
</dbReference>
<reference evidence="3" key="2">
    <citation type="submission" date="2025-08" db="UniProtKB">
        <authorList>
            <consortium name="RefSeq"/>
        </authorList>
    </citation>
    <scope>IDENTIFICATION</scope>
</reference>
<dbReference type="SUPFAM" id="SSF56672">
    <property type="entry name" value="DNA/RNA polymerases"/>
    <property type="match status" value="1"/>
</dbReference>
<dbReference type="InterPro" id="IPR041577">
    <property type="entry name" value="RT_RNaseH_2"/>
</dbReference>
<accession>A0ABM1GQR1</accession>
<dbReference type="Proteomes" id="UP000694930">
    <property type="component" value="Chromosome 1"/>
</dbReference>